<keyword evidence="2" id="KW-0479">Metal-binding</keyword>
<reference evidence="10" key="1">
    <citation type="journal article" date="2023" name="DNA Res.">
        <title>Chromosome-level genome assembly of Phrynocephalus forsythii using third-generation DNA sequencing and Hi-C analysis.</title>
        <authorList>
            <person name="Qi Y."/>
            <person name="Zhao W."/>
            <person name="Zhao Y."/>
            <person name="Niu C."/>
            <person name="Cao S."/>
            <person name="Zhang Y."/>
        </authorList>
    </citation>
    <scope>NUCLEOTIDE SEQUENCE</scope>
    <source>
        <tissue evidence="10">Muscle</tissue>
    </source>
</reference>
<feature type="domain" description="RING-type" evidence="8">
    <location>
        <begin position="17"/>
        <end position="58"/>
    </location>
</feature>
<evidence type="ECO:0000313" key="11">
    <source>
        <dbReference type="Proteomes" id="UP001142489"/>
    </source>
</evidence>
<dbReference type="Pfam" id="PF00643">
    <property type="entry name" value="zf-B_box"/>
    <property type="match status" value="2"/>
</dbReference>
<dbReference type="InterPro" id="IPR000315">
    <property type="entry name" value="Znf_B-box"/>
</dbReference>
<evidence type="ECO:0000256" key="5">
    <source>
        <dbReference type="PROSITE-ProRule" id="PRU00024"/>
    </source>
</evidence>
<dbReference type="PANTHER" id="PTHR24103">
    <property type="entry name" value="E3 UBIQUITIN-PROTEIN LIGASE TRIM"/>
    <property type="match status" value="1"/>
</dbReference>
<dbReference type="InterPro" id="IPR001841">
    <property type="entry name" value="Znf_RING"/>
</dbReference>
<evidence type="ECO:0000256" key="2">
    <source>
        <dbReference type="ARBA" id="ARBA00022723"/>
    </source>
</evidence>
<organism evidence="10 11">
    <name type="scientific">Phrynocephalus forsythii</name>
    <dbReference type="NCBI Taxonomy" id="171643"/>
    <lineage>
        <taxon>Eukaryota</taxon>
        <taxon>Metazoa</taxon>
        <taxon>Chordata</taxon>
        <taxon>Craniata</taxon>
        <taxon>Vertebrata</taxon>
        <taxon>Euteleostomi</taxon>
        <taxon>Lepidosauria</taxon>
        <taxon>Squamata</taxon>
        <taxon>Bifurcata</taxon>
        <taxon>Unidentata</taxon>
        <taxon>Episquamata</taxon>
        <taxon>Toxicofera</taxon>
        <taxon>Iguania</taxon>
        <taxon>Acrodonta</taxon>
        <taxon>Agamidae</taxon>
        <taxon>Agaminae</taxon>
        <taxon>Phrynocephalus</taxon>
    </lineage>
</organism>
<dbReference type="Gene3D" id="3.30.40.10">
    <property type="entry name" value="Zinc/RING finger domain, C3HC4 (zinc finger)"/>
    <property type="match status" value="2"/>
</dbReference>
<feature type="domain" description="B box-type" evidence="9">
    <location>
        <begin position="457"/>
        <end position="498"/>
    </location>
</feature>
<dbReference type="PROSITE" id="PS00518">
    <property type="entry name" value="ZF_RING_1"/>
    <property type="match status" value="2"/>
</dbReference>
<gene>
    <name evidence="10" type="ORF">JRQ81_003512</name>
</gene>
<feature type="coiled-coil region" evidence="6">
    <location>
        <begin position="495"/>
        <end position="522"/>
    </location>
</feature>
<accession>A0A9Q0XLV5</accession>
<dbReference type="Gene3D" id="3.30.160.60">
    <property type="entry name" value="Classic Zinc Finger"/>
    <property type="match status" value="2"/>
</dbReference>
<keyword evidence="6" id="KW-0175">Coiled coil</keyword>
<proteinExistence type="inferred from homology"/>
<dbReference type="GO" id="GO:0008270">
    <property type="term" value="F:zinc ion binding"/>
    <property type="evidence" value="ECO:0007669"/>
    <property type="project" value="UniProtKB-KW"/>
</dbReference>
<dbReference type="OrthoDB" id="9049620at2759"/>
<sequence length="705" mass="80704">MAAALKIVKQLQSALTCSICNQSFLNPSTLNCGHNFCYNCILSYMNECGPGAACPRCQEEITRMGLPLNRQLENIVKLAGELADRVRRPAGWQRRCKEHPEALQSFCLDDLVLFCSACDTSQERQPHRVLPALEAAQAYKYYFKACARNLKQEKEKIDKNNSTEDTEYFKLLKRMSEEKNAVAAELEALQDFVAMQENFLLVQVMEKAEKEIARCKAVQEARLLREESEFDGIIRELREKDNEPPLEFLRDITGPMARSWRRFRGFQAFPVELKMYLWDMFDFSVYLQAVAKQYKAPHAWTGPSRESLGLAFRIMAVFLIVSESRSERGASARRSLLSCCCSDIKNEGRLPICGKGHPEPTQIFGRMSSADSLEKMLHMEVTCYLCINYFINPVTLDCGHNFCHACILRSWGQFSVVTACPRCQQTVLRENLRPNDQLADVARLIRQMKDVAKQAAGEAKLCEEHEKDATVFCTDELVTFCQNCAEARDHQQHDVVSLEEAARNRIKNLRKLEDEIVEHEREMGRQWDDLIQQIRAEKEKIAEGFSKVHQLMEEHSSKWSSWIEEGLEEIEEKRREHMAELSNGRYLIKEIIWELDWKCDQVPFDVLQDIGSTLGRCMKEVPVKQGAFPPGLRGDLWEMQKFNAFLPGAVKQFEENAEFSPGTDQPKRIKLGDVSQSSSQESEEEDLTEFVPCARPAEESTAGGH</sequence>
<feature type="region of interest" description="Disordered" evidence="7">
    <location>
        <begin position="658"/>
        <end position="705"/>
    </location>
</feature>
<feature type="domain" description="RING-type" evidence="8">
    <location>
        <begin position="383"/>
        <end position="424"/>
    </location>
</feature>
<dbReference type="SUPFAM" id="SSF57845">
    <property type="entry name" value="B-box zinc-binding domain"/>
    <property type="match status" value="2"/>
</dbReference>
<protein>
    <submittedName>
        <fullName evidence="10">Uncharacterized protein</fullName>
    </submittedName>
</protein>
<dbReference type="PROSITE" id="PS50089">
    <property type="entry name" value="ZF_RING_2"/>
    <property type="match status" value="2"/>
</dbReference>
<evidence type="ECO:0000256" key="7">
    <source>
        <dbReference type="SAM" id="MobiDB-lite"/>
    </source>
</evidence>
<evidence type="ECO:0000256" key="3">
    <source>
        <dbReference type="ARBA" id="ARBA00022771"/>
    </source>
</evidence>
<dbReference type="SMART" id="SM00184">
    <property type="entry name" value="RING"/>
    <property type="match status" value="2"/>
</dbReference>
<comment type="similarity">
    <text evidence="1">Belongs to the TRIM/RBCC family.</text>
</comment>
<dbReference type="InterPro" id="IPR018957">
    <property type="entry name" value="Znf_C3HC4_RING-type"/>
</dbReference>
<keyword evidence="4" id="KW-0862">Zinc</keyword>
<keyword evidence="3 5" id="KW-0863">Zinc-finger</keyword>
<feature type="domain" description="B box-type" evidence="9">
    <location>
        <begin position="96"/>
        <end position="132"/>
    </location>
</feature>
<dbReference type="InterPro" id="IPR050143">
    <property type="entry name" value="TRIM/RBCC"/>
</dbReference>
<evidence type="ECO:0000259" key="8">
    <source>
        <dbReference type="PROSITE" id="PS50089"/>
    </source>
</evidence>
<keyword evidence="11" id="KW-1185">Reference proteome</keyword>
<comment type="caution">
    <text evidence="10">The sequence shown here is derived from an EMBL/GenBank/DDBJ whole genome shotgun (WGS) entry which is preliminary data.</text>
</comment>
<evidence type="ECO:0000256" key="6">
    <source>
        <dbReference type="SAM" id="Coils"/>
    </source>
</evidence>
<dbReference type="EMBL" id="JAPFRF010000011">
    <property type="protein sequence ID" value="KAJ7317350.1"/>
    <property type="molecule type" value="Genomic_DNA"/>
</dbReference>
<dbReference type="InterPro" id="IPR017907">
    <property type="entry name" value="Znf_RING_CS"/>
</dbReference>
<evidence type="ECO:0000259" key="9">
    <source>
        <dbReference type="PROSITE" id="PS50119"/>
    </source>
</evidence>
<dbReference type="InterPro" id="IPR013083">
    <property type="entry name" value="Znf_RING/FYVE/PHD"/>
</dbReference>
<dbReference type="Pfam" id="PF15227">
    <property type="entry name" value="zf-C3HC4_4"/>
    <property type="match status" value="1"/>
</dbReference>
<feature type="coiled-coil region" evidence="6">
    <location>
        <begin position="147"/>
        <end position="192"/>
    </location>
</feature>
<dbReference type="SUPFAM" id="SSF57850">
    <property type="entry name" value="RING/U-box"/>
    <property type="match status" value="2"/>
</dbReference>
<evidence type="ECO:0000313" key="10">
    <source>
        <dbReference type="EMBL" id="KAJ7317350.1"/>
    </source>
</evidence>
<dbReference type="PROSITE" id="PS50119">
    <property type="entry name" value="ZF_BBOX"/>
    <property type="match status" value="2"/>
</dbReference>
<dbReference type="AlphaFoldDB" id="A0A9Q0XLV5"/>
<evidence type="ECO:0000256" key="1">
    <source>
        <dbReference type="ARBA" id="ARBA00008518"/>
    </source>
</evidence>
<dbReference type="Proteomes" id="UP001142489">
    <property type="component" value="Unassembled WGS sequence"/>
</dbReference>
<evidence type="ECO:0000256" key="4">
    <source>
        <dbReference type="ARBA" id="ARBA00022833"/>
    </source>
</evidence>
<dbReference type="Pfam" id="PF00097">
    <property type="entry name" value="zf-C3HC4"/>
    <property type="match status" value="1"/>
</dbReference>
<dbReference type="SMART" id="SM00336">
    <property type="entry name" value="BBOX"/>
    <property type="match status" value="2"/>
</dbReference>
<name>A0A9Q0XLV5_9SAUR</name>